<name>A0A096FKH1_COMTE</name>
<protein>
    <submittedName>
        <fullName evidence="1">Uncharacterized protein</fullName>
    </submittedName>
</protein>
<organism evidence="1 2">
    <name type="scientific">Comamonas testosteroni</name>
    <name type="common">Pseudomonas testosteroni</name>
    <dbReference type="NCBI Taxonomy" id="285"/>
    <lineage>
        <taxon>Bacteria</taxon>
        <taxon>Pseudomonadati</taxon>
        <taxon>Pseudomonadota</taxon>
        <taxon>Betaproteobacteria</taxon>
        <taxon>Burkholderiales</taxon>
        <taxon>Comamonadaceae</taxon>
        <taxon>Comamonas</taxon>
    </lineage>
</organism>
<reference evidence="1 2" key="1">
    <citation type="submission" date="2013-09" db="EMBL/GenBank/DDBJ databases">
        <title>High correlation between genotypes and phenotypes of environmental bacteria Comamonas testosteroni strains.</title>
        <authorList>
            <person name="Liu L."/>
            <person name="Zhu W."/>
            <person name="Xia X."/>
            <person name="Xu B."/>
            <person name="Luo M."/>
            <person name="Wang G."/>
        </authorList>
    </citation>
    <scope>NUCLEOTIDE SEQUENCE [LARGE SCALE GENOMIC DNA]</scope>
    <source>
        <strain evidence="1 2">JL40</strain>
    </source>
</reference>
<accession>A0A096FKH1</accession>
<dbReference type="EMBL" id="AWOR01000037">
    <property type="protein sequence ID" value="KGH30861.1"/>
    <property type="molecule type" value="Genomic_DNA"/>
</dbReference>
<gene>
    <name evidence="1" type="ORF">P353_08345</name>
</gene>
<evidence type="ECO:0000313" key="2">
    <source>
        <dbReference type="Proteomes" id="UP000029553"/>
    </source>
</evidence>
<dbReference type="Proteomes" id="UP000029553">
    <property type="component" value="Unassembled WGS sequence"/>
</dbReference>
<proteinExistence type="predicted"/>
<dbReference type="AlphaFoldDB" id="A0A096FKH1"/>
<sequence>MTYLQRFKPTDDDFEACTHVVNDRPIIGVNAKNNKARVLAITGSQGAADEHESIGNAFLFAEAGTVFHQCGKSPRAMLEDYTAMLALFDVMHAIAQALPADARERAESLVGVLEKAHPLLPRPNVKKAAAALPVHSGFAPPSITAESAT</sequence>
<evidence type="ECO:0000313" key="1">
    <source>
        <dbReference type="EMBL" id="KGH30861.1"/>
    </source>
</evidence>
<dbReference type="RefSeq" id="WP_034367666.1">
    <property type="nucleotide sequence ID" value="NZ_AWOR01000037.1"/>
</dbReference>
<comment type="caution">
    <text evidence="1">The sequence shown here is derived from an EMBL/GenBank/DDBJ whole genome shotgun (WGS) entry which is preliminary data.</text>
</comment>